<evidence type="ECO:0008006" key="5">
    <source>
        <dbReference type="Google" id="ProtNLM"/>
    </source>
</evidence>
<name>A0A9D4UBE9_ADICA</name>
<dbReference type="PANTHER" id="PTHR31133">
    <property type="entry name" value="MEMBRANE PROTEIN"/>
    <property type="match status" value="1"/>
</dbReference>
<dbReference type="OrthoDB" id="1906116at2759"/>
<reference evidence="3" key="1">
    <citation type="submission" date="2021-01" db="EMBL/GenBank/DDBJ databases">
        <title>Adiantum capillus-veneris genome.</title>
        <authorList>
            <person name="Fang Y."/>
            <person name="Liao Q."/>
        </authorList>
    </citation>
    <scope>NUCLEOTIDE SEQUENCE</scope>
    <source>
        <strain evidence="3">H3</strain>
        <tissue evidence="3">Leaf</tissue>
    </source>
</reference>
<comment type="caution">
    <text evidence="3">The sequence shown here is derived from an EMBL/GenBank/DDBJ whole genome shotgun (WGS) entry which is preliminary data.</text>
</comment>
<dbReference type="PANTHER" id="PTHR31133:SF12">
    <property type="entry name" value="MEMBRANE PROTEIN"/>
    <property type="match status" value="1"/>
</dbReference>
<feature type="region of interest" description="Disordered" evidence="1">
    <location>
        <begin position="592"/>
        <end position="626"/>
    </location>
</feature>
<organism evidence="3 4">
    <name type="scientific">Adiantum capillus-veneris</name>
    <name type="common">Maidenhair fern</name>
    <dbReference type="NCBI Taxonomy" id="13818"/>
    <lineage>
        <taxon>Eukaryota</taxon>
        <taxon>Viridiplantae</taxon>
        <taxon>Streptophyta</taxon>
        <taxon>Embryophyta</taxon>
        <taxon>Tracheophyta</taxon>
        <taxon>Polypodiopsida</taxon>
        <taxon>Polypodiidae</taxon>
        <taxon>Polypodiales</taxon>
        <taxon>Pteridineae</taxon>
        <taxon>Pteridaceae</taxon>
        <taxon>Vittarioideae</taxon>
        <taxon>Adiantum</taxon>
    </lineage>
</organism>
<feature type="transmembrane region" description="Helical" evidence="2">
    <location>
        <begin position="12"/>
        <end position="34"/>
    </location>
</feature>
<keyword evidence="2" id="KW-0472">Membrane</keyword>
<feature type="compositionally biased region" description="Polar residues" evidence="1">
    <location>
        <begin position="319"/>
        <end position="338"/>
    </location>
</feature>
<feature type="transmembrane region" description="Helical" evidence="2">
    <location>
        <begin position="186"/>
        <end position="213"/>
    </location>
</feature>
<evidence type="ECO:0000256" key="1">
    <source>
        <dbReference type="SAM" id="MobiDB-lite"/>
    </source>
</evidence>
<evidence type="ECO:0000256" key="2">
    <source>
        <dbReference type="SAM" id="Phobius"/>
    </source>
</evidence>
<dbReference type="EMBL" id="JABFUD020000020">
    <property type="protein sequence ID" value="KAI5063961.1"/>
    <property type="molecule type" value="Genomic_DNA"/>
</dbReference>
<feature type="region of interest" description="Disordered" evidence="1">
    <location>
        <begin position="319"/>
        <end position="359"/>
    </location>
</feature>
<feature type="transmembrane region" description="Helical" evidence="2">
    <location>
        <begin position="234"/>
        <end position="267"/>
    </location>
</feature>
<feature type="transmembrane region" description="Helical" evidence="2">
    <location>
        <begin position="79"/>
        <end position="109"/>
    </location>
</feature>
<sequence>MDAIVSWPSVFWNFLFFLPFFFGLFLLGALKGFLVLPFSISVLSIGNTAVLLGLWPAHVVCTCYGVARTRRLGPVLRVVLLLILPAPFLLVLVFGVAGSVLVGIGYGFFTPLVATFEAVREGRENKFFHCFVDGVWDTIRGSCTVVRDFTDFCFHSYFSYLDEYLKEPDPSFEPYEIKVLDLPGCVVVGLLGLLLDVPLIICVAIVKSPYMLIRGWRRLLQDLIGREGPFLETVCVPVAGLAVLLWPLVVVIAVLCAALSSVFIGLYGAVVVYQESSVQCGLAYVIAVVAQFDEYTNDLIYLQEGSCLPRPRYRKRTAASTESYSVGPTRRQWSTEEATSPVPTPKSTGSLGSRSGSEVSSTAHSLTYSRSLRQTLQEVKMVQIWDNMFRTCEMYGRALLQEGAIKLGDLEEWVRSSNSAKGKYINVGLPAYSLLKNLIRSGKAGVSGLLLLDGYEVTMDNRPQERVFDWFFEPLLVLKEQIRVANLKENEELYLLKYVLTCGDVSRWNEWQATSLLPEDEVRKGELLAWSRRVQGIATSVSRLPTFRRRYQGVVKLLITYAHGNFSSPVGKSKGSPDTSFSSEGSVRFVKSQGARYTETSPHRTISPGKIAGGSWYSSVDDDDRV</sequence>
<accession>A0A9D4UBE9</accession>
<keyword evidence="4" id="KW-1185">Reference proteome</keyword>
<gene>
    <name evidence="3" type="ORF">GOP47_0020631</name>
</gene>
<proteinExistence type="predicted"/>
<dbReference type="InterPro" id="IPR040229">
    <property type="entry name" value="At3g27390-like"/>
</dbReference>
<dbReference type="AlphaFoldDB" id="A0A9D4UBE9"/>
<keyword evidence="2" id="KW-1133">Transmembrane helix</keyword>
<feature type="transmembrane region" description="Helical" evidence="2">
    <location>
        <begin position="40"/>
        <end position="67"/>
    </location>
</feature>
<protein>
    <recommendedName>
        <fullName evidence="5">Transmembrane protein</fullName>
    </recommendedName>
</protein>
<feature type="compositionally biased region" description="Low complexity" evidence="1">
    <location>
        <begin position="349"/>
        <end position="359"/>
    </location>
</feature>
<keyword evidence="2" id="KW-0812">Transmembrane</keyword>
<evidence type="ECO:0000313" key="4">
    <source>
        <dbReference type="Proteomes" id="UP000886520"/>
    </source>
</evidence>
<evidence type="ECO:0000313" key="3">
    <source>
        <dbReference type="EMBL" id="KAI5063961.1"/>
    </source>
</evidence>
<dbReference type="Proteomes" id="UP000886520">
    <property type="component" value="Chromosome 20"/>
</dbReference>